<dbReference type="InterPro" id="IPR013830">
    <property type="entry name" value="SGNH_hydro"/>
</dbReference>
<dbReference type="GO" id="GO:0004622">
    <property type="term" value="F:phosphatidylcholine lysophospholipase activity"/>
    <property type="evidence" value="ECO:0007669"/>
    <property type="project" value="TreeGrafter"/>
</dbReference>
<dbReference type="eggNOG" id="COG2755">
    <property type="taxonomic scope" value="Bacteria"/>
</dbReference>
<dbReference type="STRING" id="305900.GV64_03565"/>
<organism evidence="2 3">
    <name type="scientific">Endozoicomonas elysicola</name>
    <dbReference type="NCBI Taxonomy" id="305900"/>
    <lineage>
        <taxon>Bacteria</taxon>
        <taxon>Pseudomonadati</taxon>
        <taxon>Pseudomonadota</taxon>
        <taxon>Gammaproteobacteria</taxon>
        <taxon>Oceanospirillales</taxon>
        <taxon>Endozoicomonadaceae</taxon>
        <taxon>Endozoicomonas</taxon>
    </lineage>
</organism>
<reference evidence="2 3" key="1">
    <citation type="submission" date="2014-06" db="EMBL/GenBank/DDBJ databases">
        <title>Whole Genome Sequences of Three Symbiotic Endozoicomonas Bacteria.</title>
        <authorList>
            <person name="Neave M.J."/>
            <person name="Apprill A."/>
            <person name="Voolstra C.R."/>
        </authorList>
    </citation>
    <scope>NUCLEOTIDE SEQUENCE [LARGE SCALE GENOMIC DNA]</scope>
    <source>
        <strain evidence="2 3">DSM 22380</strain>
    </source>
</reference>
<evidence type="ECO:0000313" key="2">
    <source>
        <dbReference type="EMBL" id="KEI69945.1"/>
    </source>
</evidence>
<evidence type="ECO:0000259" key="1">
    <source>
        <dbReference type="Pfam" id="PF13472"/>
    </source>
</evidence>
<dbReference type="Pfam" id="PF13472">
    <property type="entry name" value="Lipase_GDSL_2"/>
    <property type="match status" value="1"/>
</dbReference>
<dbReference type="SUPFAM" id="SSF52266">
    <property type="entry name" value="SGNH hydrolase"/>
    <property type="match status" value="1"/>
</dbReference>
<accession>A0A081K719</accession>
<protein>
    <submittedName>
        <fullName evidence="2">GDSL family lipase</fullName>
    </submittedName>
</protein>
<sequence length="214" mass="23926">MRKSLFRRLFTSSRLLAVALLTFPVISLAASQKTLLMYGDSLSAAYGLTDINRGWVQLLQDKIDSHQYPWKITNVSISGETTAGGLSRFRKTLEQTGPDLVLLELGANDGLQGKPLKTIKSNLDQMIALTREYNSDIILFEMKIPPNYGPVYTQRFTETFHELGKKWGVPVIPFFLNGVAGNDSLNQPDGIHPTEAAQPILLKNVWPELQPRLK</sequence>
<dbReference type="CDD" id="cd01822">
    <property type="entry name" value="Lysophospholipase_L1_like"/>
    <property type="match status" value="1"/>
</dbReference>
<evidence type="ECO:0000313" key="3">
    <source>
        <dbReference type="Proteomes" id="UP000027997"/>
    </source>
</evidence>
<dbReference type="RefSeq" id="WP_020584563.1">
    <property type="nucleotide sequence ID" value="NZ_JOJP01000001.1"/>
</dbReference>
<dbReference type="InterPro" id="IPR051532">
    <property type="entry name" value="Ester_Hydrolysis_Enzymes"/>
</dbReference>
<dbReference type="Proteomes" id="UP000027997">
    <property type="component" value="Unassembled WGS sequence"/>
</dbReference>
<dbReference type="EMBL" id="JOJP01000001">
    <property type="protein sequence ID" value="KEI69945.1"/>
    <property type="molecule type" value="Genomic_DNA"/>
</dbReference>
<dbReference type="InterPro" id="IPR036514">
    <property type="entry name" value="SGNH_hydro_sf"/>
</dbReference>
<dbReference type="AlphaFoldDB" id="A0A081K719"/>
<name>A0A081K719_9GAMM</name>
<proteinExistence type="predicted"/>
<dbReference type="PANTHER" id="PTHR30383">
    <property type="entry name" value="THIOESTERASE 1/PROTEASE 1/LYSOPHOSPHOLIPASE L1"/>
    <property type="match status" value="1"/>
</dbReference>
<keyword evidence="3" id="KW-1185">Reference proteome</keyword>
<feature type="domain" description="SGNH hydrolase-type esterase" evidence="1">
    <location>
        <begin position="38"/>
        <end position="197"/>
    </location>
</feature>
<gene>
    <name evidence="2" type="ORF">GV64_03565</name>
</gene>
<dbReference type="Gene3D" id="3.40.50.1110">
    <property type="entry name" value="SGNH hydrolase"/>
    <property type="match status" value="1"/>
</dbReference>
<comment type="caution">
    <text evidence="2">The sequence shown here is derived from an EMBL/GenBank/DDBJ whole genome shotgun (WGS) entry which is preliminary data.</text>
</comment>
<dbReference type="PANTHER" id="PTHR30383:SF24">
    <property type="entry name" value="THIOESTERASE 1_PROTEASE 1_LYSOPHOSPHOLIPASE L1"/>
    <property type="match status" value="1"/>
</dbReference>